<proteinExistence type="predicted"/>
<sequence>MIRIWREVVNVKVQDGSRNGRIWFLELSCGHHAVRRIPRLRLHNLTQFERLEPPAKCHCVLCEIDAIAGQK</sequence>
<name>A0AAD1L813_CITBR</name>
<evidence type="ECO:0000313" key="1">
    <source>
        <dbReference type="EMBL" id="BDN99405.1"/>
    </source>
</evidence>
<organism evidence="1 2">
    <name type="scientific">Citrobacter braakii</name>
    <dbReference type="NCBI Taxonomy" id="57706"/>
    <lineage>
        <taxon>Bacteria</taxon>
        <taxon>Pseudomonadati</taxon>
        <taxon>Pseudomonadota</taxon>
        <taxon>Gammaproteobacteria</taxon>
        <taxon>Enterobacterales</taxon>
        <taxon>Enterobacteriaceae</taxon>
        <taxon>Citrobacter</taxon>
        <taxon>Citrobacter freundii complex</taxon>
    </lineage>
</organism>
<evidence type="ECO:0000313" key="2">
    <source>
        <dbReference type="Proteomes" id="UP001058317"/>
    </source>
</evidence>
<dbReference type="AlphaFoldDB" id="A0AAD1L813"/>
<accession>A0AAD1L813</accession>
<reference evidence="1" key="1">
    <citation type="submission" date="2022-07" db="EMBL/GenBank/DDBJ databases">
        <title>Complete genome sequence of carbapenem-resistant Citrobacter spp. in Japan.</title>
        <authorList>
            <person name="Maehana S."/>
            <person name="Suzuki M."/>
            <person name="Kitasato H."/>
        </authorList>
    </citation>
    <scope>NUCLEOTIDE SEQUENCE</scope>
    <source>
        <strain evidence="1">KAM621</strain>
    </source>
</reference>
<gene>
    <name evidence="1" type="ORF">KAM621c_45100</name>
</gene>
<dbReference type="Proteomes" id="UP001058317">
    <property type="component" value="Chromosome"/>
</dbReference>
<dbReference type="EMBL" id="AP026382">
    <property type="protein sequence ID" value="BDN99405.1"/>
    <property type="molecule type" value="Genomic_DNA"/>
</dbReference>
<protein>
    <submittedName>
        <fullName evidence="1">Uncharacterized protein</fullName>
    </submittedName>
</protein>